<reference evidence="3 4" key="1">
    <citation type="journal article" date="2013" name="Curr. Biol.">
        <title>The Genome of the Foraminiferan Reticulomyxa filosa.</title>
        <authorList>
            <person name="Glockner G."/>
            <person name="Hulsmann N."/>
            <person name="Schleicher M."/>
            <person name="Noegel A.A."/>
            <person name="Eichinger L."/>
            <person name="Gallinger C."/>
            <person name="Pawlowski J."/>
            <person name="Sierra R."/>
            <person name="Euteneuer U."/>
            <person name="Pillet L."/>
            <person name="Moustafa A."/>
            <person name="Platzer M."/>
            <person name="Groth M."/>
            <person name="Szafranski K."/>
            <person name="Schliwa M."/>
        </authorList>
    </citation>
    <scope>NUCLEOTIDE SEQUENCE [LARGE SCALE GENOMIC DNA]</scope>
</reference>
<name>X6N4C3_RETFI</name>
<dbReference type="SUPFAM" id="SSF57850">
    <property type="entry name" value="RING/U-box"/>
    <property type="match status" value="1"/>
</dbReference>
<dbReference type="PANTHER" id="PTHR22849:SF132">
    <property type="entry name" value="E3 UBIQUITIN-PROTEIN LIGASE PUB23"/>
    <property type="match status" value="1"/>
</dbReference>
<dbReference type="OrthoDB" id="10064100at2759"/>
<proteinExistence type="predicted"/>
<sequence>MYPPLNDYEIVKLPERYSDSQSVTFENELIICGGYNNNKCYSYHTIKKEYKYICSYPGDISFDGHFVTKFMTNSQTSGNELNLLSFGGIGRNTTKCTFLMKYKSVWDYPESKTDENFNMWVKCNDNQNIGKFNENLKGSRGLIGGKDNNLLFITHPPHNIKIVDLKTMTTIQDSKIAQKDYSFSFHFFTYLTINNIKVQDQFILICDEGILFIEYNEKTNKFFYESIGECHNLNIPFSSFVSFYDCIFLFGGRNVTDQGKGSCVYKWSMKNHSWKKCKFKIPLDLYSSSAILNDRATQIHIIGAESDYDKNLHCIIDLSVIHKTIELAEIAELYECIGLQDEQMRMSHGTPFPPHMKRRRIQYTTETSPEKCEYKKEELKKLETKLKKFDDKMKIYEMNWDDIWSIDGKFSKMEKKISRQMQDISLNIDTSIQRRQFLKILFAYISQSALEDTSQSLNEISERKKIVKSEIDTVCSQKIKLKAEIDTLLVTYINCIVQHNKLCSTKRDIIYEENKLNEKLKTLNESIQSELVLLNRFDDLSGNLNLLLEQNKNWMKDEWNKLERRFIEWKPLDIAIFIGHNLRFTKSEMNECKENAEKKKIGGSQLLNKEIQEWMDMFNFMKISAITVRNSFHKILITYSTEHIPKNFLCPISNAIMNDPVKALDGRTYDRQSITNNYRMLPNCSSVLNDGKLELFANFTLKEKIQSFLNGAK</sequence>
<dbReference type="Gene3D" id="3.30.40.10">
    <property type="entry name" value="Zinc/RING finger domain, C3HC4 (zinc finger)"/>
    <property type="match status" value="1"/>
</dbReference>
<evidence type="ECO:0000256" key="1">
    <source>
        <dbReference type="SAM" id="Coils"/>
    </source>
</evidence>
<gene>
    <name evidence="3" type="ORF">RFI_16454</name>
</gene>
<evidence type="ECO:0000313" key="4">
    <source>
        <dbReference type="Proteomes" id="UP000023152"/>
    </source>
</evidence>
<dbReference type="InterPro" id="IPR011043">
    <property type="entry name" value="Gal_Oxase/kelch_b-propeller"/>
</dbReference>
<keyword evidence="4" id="KW-1185">Reference proteome</keyword>
<protein>
    <recommendedName>
        <fullName evidence="2">U-box domain-containing protein</fullName>
    </recommendedName>
</protein>
<dbReference type="SUPFAM" id="SSF50965">
    <property type="entry name" value="Galactose oxidase, central domain"/>
    <property type="match status" value="1"/>
</dbReference>
<dbReference type="AlphaFoldDB" id="X6N4C3"/>
<dbReference type="GO" id="GO:0061630">
    <property type="term" value="F:ubiquitin protein ligase activity"/>
    <property type="evidence" value="ECO:0007669"/>
    <property type="project" value="InterPro"/>
</dbReference>
<dbReference type="InterPro" id="IPR013083">
    <property type="entry name" value="Znf_RING/FYVE/PHD"/>
</dbReference>
<dbReference type="EMBL" id="ASPP01012285">
    <property type="protein sequence ID" value="ETO20763.1"/>
    <property type="molecule type" value="Genomic_DNA"/>
</dbReference>
<feature type="coiled-coil region" evidence="1">
    <location>
        <begin position="372"/>
        <end position="399"/>
    </location>
</feature>
<dbReference type="InterPro" id="IPR045185">
    <property type="entry name" value="PUB22/23/24-like"/>
</dbReference>
<dbReference type="PANTHER" id="PTHR22849">
    <property type="entry name" value="WDSAM1 PROTEIN"/>
    <property type="match status" value="1"/>
</dbReference>
<comment type="caution">
    <text evidence="3">The sequence shown here is derived from an EMBL/GenBank/DDBJ whole genome shotgun (WGS) entry which is preliminary data.</text>
</comment>
<dbReference type="Proteomes" id="UP000023152">
    <property type="component" value="Unassembled WGS sequence"/>
</dbReference>
<dbReference type="SMART" id="SM00504">
    <property type="entry name" value="Ubox"/>
    <property type="match status" value="1"/>
</dbReference>
<evidence type="ECO:0000259" key="2">
    <source>
        <dbReference type="SMART" id="SM00504"/>
    </source>
</evidence>
<feature type="domain" description="U-box" evidence="2">
    <location>
        <begin position="647"/>
        <end position="708"/>
    </location>
</feature>
<organism evidence="3 4">
    <name type="scientific">Reticulomyxa filosa</name>
    <dbReference type="NCBI Taxonomy" id="46433"/>
    <lineage>
        <taxon>Eukaryota</taxon>
        <taxon>Sar</taxon>
        <taxon>Rhizaria</taxon>
        <taxon>Retaria</taxon>
        <taxon>Foraminifera</taxon>
        <taxon>Monothalamids</taxon>
        <taxon>Reticulomyxidae</taxon>
        <taxon>Reticulomyxa</taxon>
    </lineage>
</organism>
<dbReference type="Pfam" id="PF04564">
    <property type="entry name" value="U-box"/>
    <property type="match status" value="1"/>
</dbReference>
<accession>X6N4C3</accession>
<dbReference type="CDD" id="cd16453">
    <property type="entry name" value="RING-Ubox"/>
    <property type="match status" value="1"/>
</dbReference>
<dbReference type="InterPro" id="IPR003613">
    <property type="entry name" value="Ubox_domain"/>
</dbReference>
<evidence type="ECO:0000313" key="3">
    <source>
        <dbReference type="EMBL" id="ETO20763.1"/>
    </source>
</evidence>
<dbReference type="GO" id="GO:0016567">
    <property type="term" value="P:protein ubiquitination"/>
    <property type="evidence" value="ECO:0007669"/>
    <property type="project" value="InterPro"/>
</dbReference>
<keyword evidence="1" id="KW-0175">Coiled coil</keyword>